<proteinExistence type="predicted"/>
<dbReference type="RefSeq" id="WP_194705823.1">
    <property type="nucleotide sequence ID" value="NZ_JADKPN010000002.1"/>
</dbReference>
<dbReference type="Proteomes" id="UP000640489">
    <property type="component" value="Unassembled WGS sequence"/>
</dbReference>
<evidence type="ECO:0000313" key="1">
    <source>
        <dbReference type="EMBL" id="MBF4762611.1"/>
    </source>
</evidence>
<protein>
    <submittedName>
        <fullName evidence="1">SRPBCC family protein</fullName>
    </submittedName>
</protein>
<comment type="caution">
    <text evidence="1">The sequence shown here is derived from an EMBL/GenBank/DDBJ whole genome shotgun (WGS) entry which is preliminary data.</text>
</comment>
<keyword evidence="2" id="KW-1185">Reference proteome</keyword>
<gene>
    <name evidence="1" type="ORF">ISU07_05690</name>
</gene>
<dbReference type="InterPro" id="IPR019587">
    <property type="entry name" value="Polyketide_cyclase/dehydratase"/>
</dbReference>
<organism evidence="1 2">
    <name type="scientific">Nocardioides islandensis</name>
    <dbReference type="NCBI Taxonomy" id="433663"/>
    <lineage>
        <taxon>Bacteria</taxon>
        <taxon>Bacillati</taxon>
        <taxon>Actinomycetota</taxon>
        <taxon>Actinomycetes</taxon>
        <taxon>Propionibacteriales</taxon>
        <taxon>Nocardioidaceae</taxon>
        <taxon>Nocardioides</taxon>
    </lineage>
</organism>
<dbReference type="InterPro" id="IPR023393">
    <property type="entry name" value="START-like_dom_sf"/>
</dbReference>
<dbReference type="Pfam" id="PF10604">
    <property type="entry name" value="Polyketide_cyc2"/>
    <property type="match status" value="1"/>
</dbReference>
<sequence length="158" mass="17666">MTHFSVSTTSSATVEADRTRVWAALTDPDLLPRLTPYLRRIDADTDGDVVRWTWHLVRIPVLGSMVSPSFTEVMTYDEPSRIDFEHDPRRTDEKAGVEGRYDLSEVSGGTYLEIALGIRVELPFPKIAKPAVHTAMRAVVATMGARFSRNLVRHLKAG</sequence>
<dbReference type="SUPFAM" id="SSF55961">
    <property type="entry name" value="Bet v1-like"/>
    <property type="match status" value="1"/>
</dbReference>
<name>A0A930YBZ3_9ACTN</name>
<dbReference type="EMBL" id="JADKPN010000002">
    <property type="protein sequence ID" value="MBF4762611.1"/>
    <property type="molecule type" value="Genomic_DNA"/>
</dbReference>
<dbReference type="Gene3D" id="3.30.530.20">
    <property type="match status" value="1"/>
</dbReference>
<dbReference type="AlphaFoldDB" id="A0A930YBZ3"/>
<accession>A0A930YBZ3</accession>
<reference evidence="1" key="1">
    <citation type="submission" date="2020-11" db="EMBL/GenBank/DDBJ databases">
        <title>Nocardioides sp. nov., isolated from Soil of Cynanchum wilfordii Hemsley rhizosphere.</title>
        <authorList>
            <person name="Lee J.-S."/>
            <person name="Suh M.K."/>
            <person name="Kim J.-S."/>
        </authorList>
    </citation>
    <scope>NUCLEOTIDE SEQUENCE</scope>
    <source>
        <strain evidence="1">KCTC 19275</strain>
    </source>
</reference>
<evidence type="ECO:0000313" key="2">
    <source>
        <dbReference type="Proteomes" id="UP000640489"/>
    </source>
</evidence>